<organism evidence="3 4">
    <name type="scientific">Bacillus anthracis</name>
    <name type="common">anthrax bacterium</name>
    <dbReference type="NCBI Taxonomy" id="1392"/>
    <lineage>
        <taxon>Bacteria</taxon>
        <taxon>Bacillati</taxon>
        <taxon>Bacillota</taxon>
        <taxon>Bacilli</taxon>
        <taxon>Bacillales</taxon>
        <taxon>Bacillaceae</taxon>
        <taxon>Bacillus</taxon>
        <taxon>Bacillus cereus group</taxon>
    </lineage>
</organism>
<name>A0A0J1I463_BACAN</name>
<comment type="caution">
    <text evidence="3">The sequence shown here is derived from an EMBL/GenBank/DDBJ whole genome shotgun (WGS) entry which is preliminary data.</text>
</comment>
<dbReference type="PANTHER" id="PTHR36836">
    <property type="entry name" value="COLANIC ACID BIOSYNTHESIS PROTEIN WCAK"/>
    <property type="match status" value="1"/>
</dbReference>
<dbReference type="GO" id="GO:0016740">
    <property type="term" value="F:transferase activity"/>
    <property type="evidence" value="ECO:0007669"/>
    <property type="project" value="UniProtKB-KW"/>
</dbReference>
<feature type="domain" description="Polysaccharide pyruvyl transferase" evidence="2">
    <location>
        <begin position="19"/>
        <end position="310"/>
    </location>
</feature>
<keyword evidence="1" id="KW-1133">Transmembrane helix</keyword>
<dbReference type="Proteomes" id="UP000035904">
    <property type="component" value="Unassembled WGS sequence"/>
</dbReference>
<keyword evidence="3" id="KW-0808">Transferase</keyword>
<dbReference type="PATRIC" id="fig|1392.242.peg.59"/>
<dbReference type="EMBL" id="LDPG01000001">
    <property type="protein sequence ID" value="KLV20747.1"/>
    <property type="molecule type" value="Genomic_DNA"/>
</dbReference>
<evidence type="ECO:0000313" key="3">
    <source>
        <dbReference type="EMBL" id="KLV20747.1"/>
    </source>
</evidence>
<evidence type="ECO:0000313" key="4">
    <source>
        <dbReference type="Proteomes" id="UP000035904"/>
    </source>
</evidence>
<dbReference type="InterPro" id="IPR007345">
    <property type="entry name" value="Polysacch_pyruvyl_Trfase"/>
</dbReference>
<keyword evidence="1" id="KW-0472">Membrane</keyword>
<sequence length="379" mass="44225">MGVDNKMKKVFVDIYLMFNFGDDLFLDILVKKYPDCYFTVNYLGSNYDQFIAQYNNVSRRKYTLLNKIGQRLKLSDNITNYEKIAEEHDALLFIGGSIFREEAYHSSLYRDRMKMVMEFKKRKKLVFILGANFGPFKTEEFLDDYRKFFALCDDVCFRDVYSYQLFEDLPQVRCASDIVFQMNTDEFRLDLSEERIGFSIIDVRHKQGLAHYYNDYIRSTIKAIELLVNKGNKCYLMSFCEQEGDLDVIHTIQSRLSSNILENIVIYKYKGNLKEAIEMMASFKLLIAARFHANILALLLGIGIIPIIYSQKTSNILKDIDFNGTLIDMENLQLQYDEKLIDASINYKFNLETTLSKAKKQFEKLDDFLGIGAVKSEGI</sequence>
<keyword evidence="1" id="KW-0812">Transmembrane</keyword>
<dbReference type="Pfam" id="PF04230">
    <property type="entry name" value="PS_pyruv_trans"/>
    <property type="match status" value="1"/>
</dbReference>
<dbReference type="RefSeq" id="WP_038356604.1">
    <property type="nucleotide sequence ID" value="NZ_CP168764.1"/>
</dbReference>
<dbReference type="AlphaFoldDB" id="A0A0J1I463"/>
<evidence type="ECO:0000259" key="2">
    <source>
        <dbReference type="Pfam" id="PF04230"/>
    </source>
</evidence>
<feature type="transmembrane region" description="Helical" evidence="1">
    <location>
        <begin position="287"/>
        <end position="309"/>
    </location>
</feature>
<accession>A0A0J1I463</accession>
<gene>
    <name evidence="3" type="ORF">ABW01_00280</name>
</gene>
<dbReference type="PANTHER" id="PTHR36836:SF1">
    <property type="entry name" value="COLANIC ACID BIOSYNTHESIS PROTEIN WCAK"/>
    <property type="match status" value="1"/>
</dbReference>
<reference evidence="3 4" key="1">
    <citation type="submission" date="2015-05" db="EMBL/GenBank/DDBJ databases">
        <title>Whole genome sequence and identification of bacterial endophytes from Costus igneus.</title>
        <authorList>
            <person name="Lee Y.P."/>
            <person name="Gan H.M."/>
            <person name="Eng W."/>
            <person name="Wheatley M.S."/>
            <person name="Caraballo A."/>
            <person name="Polter S."/>
            <person name="Savka M.A."/>
            <person name="Hudson A.O."/>
        </authorList>
    </citation>
    <scope>NUCLEOTIDE SEQUENCE [LARGE SCALE GENOMIC DNA]</scope>
    <source>
        <strain evidence="3 4">RIT375</strain>
    </source>
</reference>
<evidence type="ECO:0000256" key="1">
    <source>
        <dbReference type="SAM" id="Phobius"/>
    </source>
</evidence>
<proteinExistence type="predicted"/>
<protein>
    <submittedName>
        <fullName evidence="3">Transferase</fullName>
    </submittedName>
</protein>